<dbReference type="PRINTS" id="PR00032">
    <property type="entry name" value="HTHARAC"/>
</dbReference>
<evidence type="ECO:0000313" key="6">
    <source>
        <dbReference type="Proteomes" id="UP001185069"/>
    </source>
</evidence>
<evidence type="ECO:0000313" key="5">
    <source>
        <dbReference type="EMBL" id="MDR6268358.1"/>
    </source>
</evidence>
<evidence type="ECO:0000259" key="4">
    <source>
        <dbReference type="PROSITE" id="PS01124"/>
    </source>
</evidence>
<dbReference type="PANTHER" id="PTHR46796">
    <property type="entry name" value="HTH-TYPE TRANSCRIPTIONAL ACTIVATOR RHAS-RELATED"/>
    <property type="match status" value="1"/>
</dbReference>
<accession>A0ABU1J7F2</accession>
<gene>
    <name evidence="5" type="ORF">JOE69_000596</name>
</gene>
<feature type="domain" description="HTH araC/xylS-type" evidence="4">
    <location>
        <begin position="191"/>
        <end position="289"/>
    </location>
</feature>
<evidence type="ECO:0000256" key="3">
    <source>
        <dbReference type="ARBA" id="ARBA00023163"/>
    </source>
</evidence>
<reference evidence="5 6" key="1">
    <citation type="submission" date="2023-07" db="EMBL/GenBank/DDBJ databases">
        <title>Sequencing the genomes of 1000 actinobacteria strains.</title>
        <authorList>
            <person name="Klenk H.-P."/>
        </authorList>
    </citation>
    <scope>NUCLEOTIDE SEQUENCE [LARGE SCALE GENOMIC DNA]</scope>
    <source>
        <strain evidence="5 6">DSM 14555</strain>
    </source>
</reference>
<keyword evidence="1" id="KW-0805">Transcription regulation</keyword>
<evidence type="ECO:0000256" key="1">
    <source>
        <dbReference type="ARBA" id="ARBA00023015"/>
    </source>
</evidence>
<dbReference type="Pfam" id="PF12833">
    <property type="entry name" value="HTH_18"/>
    <property type="match status" value="1"/>
</dbReference>
<dbReference type="InterPro" id="IPR050204">
    <property type="entry name" value="AraC_XylS_family_regulators"/>
</dbReference>
<dbReference type="InterPro" id="IPR018060">
    <property type="entry name" value="HTH_AraC"/>
</dbReference>
<keyword evidence="2" id="KW-0238">DNA-binding</keyword>
<dbReference type="Proteomes" id="UP001185069">
    <property type="component" value="Unassembled WGS sequence"/>
</dbReference>
<dbReference type="EMBL" id="JAVDQF010000001">
    <property type="protein sequence ID" value="MDR6268358.1"/>
    <property type="molecule type" value="Genomic_DNA"/>
</dbReference>
<name>A0ABU1J7F2_9MICC</name>
<sequence length="301" mass="32191">MDPPWGLDVQDQAALTLMLLLEGSAWIEADGALMHLDAGSVAIVRGPDAYRVLDRPDAESSVRINSDQGCTTVGGDSVEVSMALGVSTWGNSLHGQTSMLIGTYDAEGAVGAWVTAVLPRLAVVSPDHADDRLKSLAMLLDCELGQQQQGKTGALDRLLDLLLLHVVRRWSEAAHQGGPNWSDAHRDPLVAQALSLIHEAPAASWTVAELARRCFVSRATLAARFKAAVGVAPMSYLSQWRLTLASERLTAEQTTAATIARDLGFSSPFAFSTAFKKAYGASPTSYRRQAARKTPQLEAAL</sequence>
<dbReference type="SMART" id="SM00342">
    <property type="entry name" value="HTH_ARAC"/>
    <property type="match status" value="1"/>
</dbReference>
<dbReference type="PROSITE" id="PS01124">
    <property type="entry name" value="HTH_ARAC_FAMILY_2"/>
    <property type="match status" value="1"/>
</dbReference>
<dbReference type="Gene3D" id="1.10.10.60">
    <property type="entry name" value="Homeodomain-like"/>
    <property type="match status" value="2"/>
</dbReference>
<dbReference type="InterPro" id="IPR009057">
    <property type="entry name" value="Homeodomain-like_sf"/>
</dbReference>
<proteinExistence type="predicted"/>
<evidence type="ECO:0000256" key="2">
    <source>
        <dbReference type="ARBA" id="ARBA00023125"/>
    </source>
</evidence>
<organism evidence="5 6">
    <name type="scientific">Arthrobacter russicus</name>
    <dbReference type="NCBI Taxonomy" id="172040"/>
    <lineage>
        <taxon>Bacteria</taxon>
        <taxon>Bacillati</taxon>
        <taxon>Actinomycetota</taxon>
        <taxon>Actinomycetes</taxon>
        <taxon>Micrococcales</taxon>
        <taxon>Micrococcaceae</taxon>
        <taxon>Arthrobacter</taxon>
    </lineage>
</organism>
<dbReference type="PROSITE" id="PS00041">
    <property type="entry name" value="HTH_ARAC_FAMILY_1"/>
    <property type="match status" value="1"/>
</dbReference>
<keyword evidence="6" id="KW-1185">Reference proteome</keyword>
<dbReference type="Pfam" id="PF12852">
    <property type="entry name" value="Cupin_6"/>
    <property type="match status" value="1"/>
</dbReference>
<dbReference type="InterPro" id="IPR032783">
    <property type="entry name" value="AraC_lig"/>
</dbReference>
<comment type="caution">
    <text evidence="5">The sequence shown here is derived from an EMBL/GenBank/DDBJ whole genome shotgun (WGS) entry which is preliminary data.</text>
</comment>
<keyword evidence="3" id="KW-0804">Transcription</keyword>
<dbReference type="InterPro" id="IPR018062">
    <property type="entry name" value="HTH_AraC-typ_CS"/>
</dbReference>
<dbReference type="InterPro" id="IPR020449">
    <property type="entry name" value="Tscrpt_reg_AraC-type_HTH"/>
</dbReference>
<dbReference type="SUPFAM" id="SSF46689">
    <property type="entry name" value="Homeodomain-like"/>
    <property type="match status" value="2"/>
</dbReference>
<dbReference type="PANTHER" id="PTHR46796:SF13">
    <property type="entry name" value="HTH-TYPE TRANSCRIPTIONAL ACTIVATOR RHAS"/>
    <property type="match status" value="1"/>
</dbReference>
<protein>
    <submittedName>
        <fullName evidence="5">AraC-like DNA-binding protein</fullName>
    </submittedName>
</protein>